<comment type="caution">
    <text evidence="1">The sequence shown here is derived from an EMBL/GenBank/DDBJ whole genome shotgun (WGS) entry which is preliminary data.</text>
</comment>
<dbReference type="AlphaFoldDB" id="A0A955ECZ5"/>
<organism evidence="1 2">
    <name type="scientific">candidate division WWE3 bacterium</name>
    <dbReference type="NCBI Taxonomy" id="2053526"/>
    <lineage>
        <taxon>Bacteria</taxon>
        <taxon>Katanobacteria</taxon>
    </lineage>
</organism>
<reference evidence="1" key="2">
    <citation type="journal article" date="2021" name="Microbiome">
        <title>Successional dynamics and alternative stable states in a saline activated sludge microbial community over 9 years.</title>
        <authorList>
            <person name="Wang Y."/>
            <person name="Ye J."/>
            <person name="Ju F."/>
            <person name="Liu L."/>
            <person name="Boyd J.A."/>
            <person name="Deng Y."/>
            <person name="Parks D.H."/>
            <person name="Jiang X."/>
            <person name="Yin X."/>
            <person name="Woodcroft B.J."/>
            <person name="Tyson G.W."/>
            <person name="Hugenholtz P."/>
            <person name="Polz M.F."/>
            <person name="Zhang T."/>
        </authorList>
    </citation>
    <scope>NUCLEOTIDE SEQUENCE</scope>
    <source>
        <strain evidence="1">HKST-UBA79</strain>
    </source>
</reference>
<dbReference type="Proteomes" id="UP000740557">
    <property type="component" value="Unassembled WGS sequence"/>
</dbReference>
<name>A0A955ECZ5_UNCKA</name>
<proteinExistence type="predicted"/>
<evidence type="ECO:0000313" key="1">
    <source>
        <dbReference type="EMBL" id="MCA9308682.1"/>
    </source>
</evidence>
<protein>
    <submittedName>
        <fullName evidence="1">Uncharacterized protein</fullName>
    </submittedName>
</protein>
<dbReference type="EMBL" id="JAGQNX010000134">
    <property type="protein sequence ID" value="MCA9308682.1"/>
    <property type="molecule type" value="Genomic_DNA"/>
</dbReference>
<accession>A0A955ECZ5</accession>
<gene>
    <name evidence="1" type="ORF">KC980_04165</name>
</gene>
<reference evidence="1" key="1">
    <citation type="submission" date="2020-04" db="EMBL/GenBank/DDBJ databases">
        <authorList>
            <person name="Zhang T."/>
        </authorList>
    </citation>
    <scope>NUCLEOTIDE SEQUENCE</scope>
    <source>
        <strain evidence="1">HKST-UBA79</strain>
    </source>
</reference>
<evidence type="ECO:0000313" key="2">
    <source>
        <dbReference type="Proteomes" id="UP000740557"/>
    </source>
</evidence>
<sequence length="57" mass="6837">MKNPVSRYIIRKYVYASSVKDAIKQDKQTEVADIWIDDDWKRLNDEIIKETSMGFRK</sequence>